<dbReference type="EMBL" id="GL348715">
    <property type="protein sequence ID" value="EFH58816.1"/>
    <property type="molecule type" value="Genomic_DNA"/>
</dbReference>
<sequence length="84" mass="9715">MVFTVALAAFKVFNLEVFACTMDWFCLSQQGQATTPTCSLTGLTDSNQIFWKTSLLYFQLHPIYYRLQRADLNPPQPAFFFLIH</sequence>
<feature type="chain" id="PRO_5003102389" evidence="1">
    <location>
        <begin position="20"/>
        <end position="84"/>
    </location>
</feature>
<feature type="signal peptide" evidence="1">
    <location>
        <begin position="1"/>
        <end position="19"/>
    </location>
</feature>
<dbReference type="AlphaFoldDB" id="D7L728"/>
<dbReference type="Gramene" id="scaffold_300933.1">
    <property type="protein sequence ID" value="scaffold_300933.1"/>
    <property type="gene ID" value="scaffold_300933.1"/>
</dbReference>
<accession>D7L728</accession>
<protein>
    <submittedName>
        <fullName evidence="2">Predicted protein</fullName>
    </submittedName>
</protein>
<keyword evidence="1" id="KW-0732">Signal</keyword>
<name>D7L728_ARALL</name>
<dbReference type="Proteomes" id="UP000008694">
    <property type="component" value="Unassembled WGS sequence"/>
</dbReference>
<evidence type="ECO:0000256" key="1">
    <source>
        <dbReference type="SAM" id="SignalP"/>
    </source>
</evidence>
<dbReference type="HOGENOM" id="CLU_2530541_0_0_1"/>
<evidence type="ECO:0000313" key="3">
    <source>
        <dbReference type="Proteomes" id="UP000008694"/>
    </source>
</evidence>
<organism evidence="3">
    <name type="scientific">Arabidopsis lyrata subsp. lyrata</name>
    <name type="common">Lyre-leaved rock-cress</name>
    <dbReference type="NCBI Taxonomy" id="81972"/>
    <lineage>
        <taxon>Eukaryota</taxon>
        <taxon>Viridiplantae</taxon>
        <taxon>Streptophyta</taxon>
        <taxon>Embryophyta</taxon>
        <taxon>Tracheophyta</taxon>
        <taxon>Spermatophyta</taxon>
        <taxon>Magnoliopsida</taxon>
        <taxon>eudicotyledons</taxon>
        <taxon>Gunneridae</taxon>
        <taxon>Pentapetalae</taxon>
        <taxon>rosids</taxon>
        <taxon>malvids</taxon>
        <taxon>Brassicales</taxon>
        <taxon>Brassicaceae</taxon>
        <taxon>Camelineae</taxon>
        <taxon>Arabidopsis</taxon>
    </lineage>
</organism>
<proteinExistence type="predicted"/>
<evidence type="ECO:0000313" key="2">
    <source>
        <dbReference type="EMBL" id="EFH58816.1"/>
    </source>
</evidence>
<gene>
    <name evidence="2" type="ORF">ARALYDRAFT_896963</name>
</gene>
<keyword evidence="3" id="KW-1185">Reference proteome</keyword>
<reference evidence="3" key="1">
    <citation type="journal article" date="2011" name="Nat. Genet.">
        <title>The Arabidopsis lyrata genome sequence and the basis of rapid genome size change.</title>
        <authorList>
            <person name="Hu T.T."/>
            <person name="Pattyn P."/>
            <person name="Bakker E.G."/>
            <person name="Cao J."/>
            <person name="Cheng J.-F."/>
            <person name="Clark R.M."/>
            <person name="Fahlgren N."/>
            <person name="Fawcett J.A."/>
            <person name="Grimwood J."/>
            <person name="Gundlach H."/>
            <person name="Haberer G."/>
            <person name="Hollister J.D."/>
            <person name="Ossowski S."/>
            <person name="Ottilar R.P."/>
            <person name="Salamov A.A."/>
            <person name="Schneeberger K."/>
            <person name="Spannagl M."/>
            <person name="Wang X."/>
            <person name="Yang L."/>
            <person name="Nasrallah M.E."/>
            <person name="Bergelson J."/>
            <person name="Carrington J.C."/>
            <person name="Gaut B.S."/>
            <person name="Schmutz J."/>
            <person name="Mayer K.F.X."/>
            <person name="Van de Peer Y."/>
            <person name="Grigoriev I.V."/>
            <person name="Nordborg M."/>
            <person name="Weigel D."/>
            <person name="Guo Y.-L."/>
        </authorList>
    </citation>
    <scope>NUCLEOTIDE SEQUENCE [LARGE SCALE GENOMIC DNA]</scope>
    <source>
        <strain evidence="3">cv. MN47</strain>
    </source>
</reference>